<comment type="similarity">
    <text evidence="2">Belongs to the COG1 family.</text>
</comment>
<dbReference type="GO" id="GO:0006891">
    <property type="term" value="P:intra-Golgi vesicle-mediated transport"/>
    <property type="evidence" value="ECO:0007669"/>
    <property type="project" value="InterPro"/>
</dbReference>
<comment type="subcellular location">
    <subcellularLocation>
        <location evidence="1">Golgi apparatus membrane</location>
        <topology evidence="1">Peripheral membrane protein</topology>
    </subcellularLocation>
</comment>
<evidence type="ECO:0000313" key="9">
    <source>
        <dbReference type="EMBL" id="KAF0980437.1"/>
    </source>
</evidence>
<dbReference type="AlphaFoldDB" id="A0A6A5BTC0"/>
<evidence type="ECO:0000256" key="8">
    <source>
        <dbReference type="SAM" id="MobiDB-lite"/>
    </source>
</evidence>
<keyword evidence="5" id="KW-0653">Protein transport</keyword>
<evidence type="ECO:0000256" key="2">
    <source>
        <dbReference type="ARBA" id="ARBA00006653"/>
    </source>
</evidence>
<dbReference type="OMA" id="NIGEEIW"/>
<evidence type="ECO:0000256" key="3">
    <source>
        <dbReference type="ARBA" id="ARBA00020978"/>
    </source>
</evidence>
<keyword evidence="10" id="KW-1185">Reference proteome</keyword>
<dbReference type="GO" id="GO:0015031">
    <property type="term" value="P:protein transport"/>
    <property type="evidence" value="ECO:0007669"/>
    <property type="project" value="UniProtKB-KW"/>
</dbReference>
<dbReference type="InterPro" id="IPR033370">
    <property type="entry name" value="COG1"/>
</dbReference>
<protein>
    <recommendedName>
        <fullName evidence="3">Conserved oligomeric Golgi complex subunit 1</fullName>
    </recommendedName>
</protein>
<dbReference type="VEuPathDB" id="AmoebaDB:NF0043400"/>
<comment type="caution">
    <text evidence="9">The sequence shown here is derived from an EMBL/GenBank/DDBJ whole genome shotgun (WGS) entry which is preliminary data.</text>
</comment>
<accession>A0A6A5BTC0</accession>
<dbReference type="GO" id="GO:0017119">
    <property type="term" value="C:Golgi transport complex"/>
    <property type="evidence" value="ECO:0007669"/>
    <property type="project" value="InterPro"/>
</dbReference>
<dbReference type="Proteomes" id="UP000444721">
    <property type="component" value="Unassembled WGS sequence"/>
</dbReference>
<dbReference type="PANTHER" id="PTHR31658:SF0">
    <property type="entry name" value="CONSERVED OLIGOMERIC GOLGI COMPLEX SUBUNIT 1"/>
    <property type="match status" value="1"/>
</dbReference>
<evidence type="ECO:0000256" key="6">
    <source>
        <dbReference type="ARBA" id="ARBA00023034"/>
    </source>
</evidence>
<dbReference type="Pfam" id="PF08700">
    <property type="entry name" value="VPS51_Exo84_N"/>
    <property type="match status" value="1"/>
</dbReference>
<sequence length="1110" mass="128306">MVRTPTTPQRRASTAKQAAPTESSAAAALGSMSSYESIGDLFKKYSIKQIRMYKENIDEDISLKQNQLRDLVGERYKDIIEAADCMESIQQLCLASTNQFVEMTTLIDEYKNKSFDNPPSSQLVGNITENINPKLQYKNLSQVIDWLLICVESNMYFYGSVCCIVIEKILNSNMAMSSVKIREFQRLKKKLVVKCKSALRSQTSDMNYIQCLLSLMLCEKQNGEDVLRSFLHERESFMDEAARCKDDIPTSTKIEVIDIIFDIFYDTIFISNNLFKCNDDEIFLNQFFRKLVDMNFLNVSARMSLIRKQDHQFDLLSNEKTISTLYKGAFPKIFKLYAITSVESTMNSSFHSIDHEITVHNWIKEKVEYVRNLFNNMIHHTQNIHDLVAIKNKLREKIVDSSTKEAEKRFSVILKSCCGFSPEFDNECAVKKLWKDTVIGQIEPRSLWDFLHSSCIKKKHSLITSQLHSLTFNIETTESITYSNIGEEIWKTPIIEADLLFDRFINNSKKNYFSTTNSEDKTTFKSIITVHGTTKEVRRKVRHELFEEQLLPLCKDIFELIDDVQSPEEHAELQNLILDEFFRFFNNLVFSIQEAIRNPTTIMRDSTASLIDKQLYCARVLQSLRKLYIDLFLEIYTRLSLFGNGEDSFVSLMRKTKTQIANLKQKSKKATPLKEDMTTNHLLKFIEIENRFGSVYLEAFEDWINKQSEHFAKQIQHELDHDQQWNKPTRKELWQTFSNEKDGETFSLPFRTSYSVFHALHELSISIYSIGDFNIDKSVTDKLSEVTAYRVFSTYLHWLERKIEEAKTLQKEQIDELNTSKERLLENSTTTRTDKTQESSDLNKIEEIEIKVLKEGPIPTMEKMICEEGFLQILFDVRYLAHVFFGSQLTYEKLSLKPPSALDSNEKLFVKLGTLILDHIDPINWETFEKAFNISVLQCVNRNLLFTPNLCKTSLLPLTKDQTPLLVGYDSPLLVANMSPQQQLGISSSDNDAFFKLCKPESIPIHLLPIPKRELRMNYMSNNYNNSSHHINEHFQDSYVLTTSNHAASFVSEHGLPHEAGSKTDNTSSSETSAATVFGSFFSSLISAQNQQKTETEKETPSRGFAFTWF</sequence>
<dbReference type="VEuPathDB" id="AmoebaDB:FDP41_013651"/>
<dbReference type="RefSeq" id="XP_044565150.1">
    <property type="nucleotide sequence ID" value="XM_044704305.1"/>
</dbReference>
<proteinExistence type="inferred from homology"/>
<gene>
    <name evidence="9" type="ORF">FDP41_013651</name>
</gene>
<dbReference type="PANTHER" id="PTHR31658">
    <property type="entry name" value="CONSERVED OLIGOMERIC GOLGI COMPLEX SUBUNIT 1"/>
    <property type="match status" value="1"/>
</dbReference>
<feature type="compositionally biased region" description="Polar residues" evidence="8">
    <location>
        <begin position="1"/>
        <end position="14"/>
    </location>
</feature>
<keyword evidence="7" id="KW-0472">Membrane</keyword>
<dbReference type="GO" id="GO:0000139">
    <property type="term" value="C:Golgi membrane"/>
    <property type="evidence" value="ECO:0007669"/>
    <property type="project" value="UniProtKB-SubCell"/>
</dbReference>
<organism evidence="9 10">
    <name type="scientific">Naegleria fowleri</name>
    <name type="common">Brain eating amoeba</name>
    <dbReference type="NCBI Taxonomy" id="5763"/>
    <lineage>
        <taxon>Eukaryota</taxon>
        <taxon>Discoba</taxon>
        <taxon>Heterolobosea</taxon>
        <taxon>Tetramitia</taxon>
        <taxon>Eutetramitia</taxon>
        <taxon>Vahlkampfiidae</taxon>
        <taxon>Naegleria</taxon>
    </lineage>
</organism>
<evidence type="ECO:0000256" key="5">
    <source>
        <dbReference type="ARBA" id="ARBA00022927"/>
    </source>
</evidence>
<dbReference type="OrthoDB" id="46189at2759"/>
<name>A0A6A5BTC0_NAEFO</name>
<evidence type="ECO:0000256" key="1">
    <source>
        <dbReference type="ARBA" id="ARBA00004395"/>
    </source>
</evidence>
<dbReference type="GeneID" id="68120866"/>
<feature type="region of interest" description="Disordered" evidence="8">
    <location>
        <begin position="1"/>
        <end position="21"/>
    </location>
</feature>
<evidence type="ECO:0000256" key="7">
    <source>
        <dbReference type="ARBA" id="ARBA00023136"/>
    </source>
</evidence>
<keyword evidence="6" id="KW-0333">Golgi apparatus</keyword>
<keyword evidence="4" id="KW-0813">Transport</keyword>
<dbReference type="VEuPathDB" id="AmoebaDB:NfTy_027400"/>
<dbReference type="EMBL" id="VFQX01000019">
    <property type="protein sequence ID" value="KAF0980437.1"/>
    <property type="molecule type" value="Genomic_DNA"/>
</dbReference>
<evidence type="ECO:0000256" key="4">
    <source>
        <dbReference type="ARBA" id="ARBA00022448"/>
    </source>
</evidence>
<evidence type="ECO:0000313" key="10">
    <source>
        <dbReference type="Proteomes" id="UP000444721"/>
    </source>
</evidence>
<reference evidence="9 10" key="1">
    <citation type="journal article" date="2019" name="Sci. Rep.">
        <title>Nanopore sequencing improves the draft genome of the human pathogenic amoeba Naegleria fowleri.</title>
        <authorList>
            <person name="Liechti N."/>
            <person name="Schurch N."/>
            <person name="Bruggmann R."/>
            <person name="Wittwer M."/>
        </authorList>
    </citation>
    <scope>NUCLEOTIDE SEQUENCE [LARGE SCALE GENOMIC DNA]</scope>
    <source>
        <strain evidence="9 10">ATCC 30894</strain>
    </source>
</reference>